<dbReference type="AlphaFoldDB" id="A0A4C1WB25"/>
<organism evidence="1 2">
    <name type="scientific">Eumeta variegata</name>
    <name type="common">Bagworm moth</name>
    <name type="synonym">Eumeta japonica</name>
    <dbReference type="NCBI Taxonomy" id="151549"/>
    <lineage>
        <taxon>Eukaryota</taxon>
        <taxon>Metazoa</taxon>
        <taxon>Ecdysozoa</taxon>
        <taxon>Arthropoda</taxon>
        <taxon>Hexapoda</taxon>
        <taxon>Insecta</taxon>
        <taxon>Pterygota</taxon>
        <taxon>Neoptera</taxon>
        <taxon>Endopterygota</taxon>
        <taxon>Lepidoptera</taxon>
        <taxon>Glossata</taxon>
        <taxon>Ditrysia</taxon>
        <taxon>Tineoidea</taxon>
        <taxon>Psychidae</taxon>
        <taxon>Oiketicinae</taxon>
        <taxon>Eumeta</taxon>
    </lineage>
</organism>
<dbReference type="Proteomes" id="UP000299102">
    <property type="component" value="Unassembled WGS sequence"/>
</dbReference>
<proteinExistence type="predicted"/>
<dbReference type="STRING" id="151549.A0A4C1WB25"/>
<dbReference type="EMBL" id="BGZK01000519">
    <property type="protein sequence ID" value="GBP48253.1"/>
    <property type="molecule type" value="Genomic_DNA"/>
</dbReference>
<evidence type="ECO:0000313" key="1">
    <source>
        <dbReference type="EMBL" id="GBP48253.1"/>
    </source>
</evidence>
<name>A0A4C1WB25_EUMVA</name>
<gene>
    <name evidence="1" type="primary">CrebA</name>
    <name evidence="1" type="ORF">EVAR_96842_1</name>
</gene>
<accession>A0A4C1WB25</accession>
<sequence>MQDVLEDESMGDWVIGRECKSGVVLHDRLMTDALGAAPIKTEHSYSLHSDVDSPPQSPHTKVDGFKRFQSGNFDVKDEPRSGRPVTIKGGAILEKIEQDWHINSYDIAEELKINYKTVLTHLTKAGYTT</sequence>
<dbReference type="OrthoDB" id="674948at2759"/>
<comment type="caution">
    <text evidence="1">The sequence shown here is derived from an EMBL/GenBank/DDBJ whole genome shotgun (WGS) entry which is preliminary data.</text>
</comment>
<keyword evidence="2" id="KW-1185">Reference proteome</keyword>
<evidence type="ECO:0000313" key="2">
    <source>
        <dbReference type="Proteomes" id="UP000299102"/>
    </source>
</evidence>
<protein>
    <submittedName>
        <fullName evidence="1">Cyclic AMP response element-binding protein A</fullName>
    </submittedName>
</protein>
<reference evidence="1 2" key="1">
    <citation type="journal article" date="2019" name="Commun. Biol.">
        <title>The bagworm genome reveals a unique fibroin gene that provides high tensile strength.</title>
        <authorList>
            <person name="Kono N."/>
            <person name="Nakamura H."/>
            <person name="Ohtoshi R."/>
            <person name="Tomita M."/>
            <person name="Numata K."/>
            <person name="Arakawa K."/>
        </authorList>
    </citation>
    <scope>NUCLEOTIDE SEQUENCE [LARGE SCALE GENOMIC DNA]</scope>
</reference>